<comment type="caution">
    <text evidence="5">The sequence shown here is derived from an EMBL/GenBank/DDBJ whole genome shotgun (WGS) entry which is preliminary data.</text>
</comment>
<dbReference type="InterPro" id="IPR036291">
    <property type="entry name" value="NAD(P)-bd_dom_sf"/>
</dbReference>
<dbReference type="InterPro" id="IPR051317">
    <property type="entry name" value="Gfo/Idh/MocA_oxidoreduct"/>
</dbReference>
<feature type="domain" description="Gfo/Idh/MocA-like oxidoreductase N-terminal" evidence="3">
    <location>
        <begin position="28"/>
        <end position="145"/>
    </location>
</feature>
<dbReference type="Proteomes" id="UP001231109">
    <property type="component" value="Unassembled WGS sequence"/>
</dbReference>
<evidence type="ECO:0000259" key="4">
    <source>
        <dbReference type="Pfam" id="PF22725"/>
    </source>
</evidence>
<reference evidence="5 6" key="1">
    <citation type="submission" date="2022-11" db="EMBL/GenBank/DDBJ databases">
        <title>Viruses from the air-sea interface of a natural surface slick.</title>
        <authorList>
            <person name="Rahlff J."/>
            <person name="Holmfeldt K."/>
        </authorList>
    </citation>
    <scope>NUCLEOTIDE SEQUENCE [LARGE SCALE GENOMIC DNA]</scope>
    <source>
        <strain evidence="5 6">SMS4</strain>
    </source>
</reference>
<evidence type="ECO:0000259" key="3">
    <source>
        <dbReference type="Pfam" id="PF01408"/>
    </source>
</evidence>
<gene>
    <name evidence="5" type="ORF">ORJ04_09550</name>
</gene>
<proteinExistence type="inferred from homology"/>
<protein>
    <submittedName>
        <fullName evidence="5">Oxidoreductase</fullName>
    </submittedName>
</protein>
<dbReference type="PANTHER" id="PTHR43708:SF5">
    <property type="entry name" value="CONSERVED EXPRESSED OXIDOREDUCTASE (EUROFUNG)-RELATED"/>
    <property type="match status" value="1"/>
</dbReference>
<dbReference type="Gene3D" id="3.40.50.720">
    <property type="entry name" value="NAD(P)-binding Rossmann-like Domain"/>
    <property type="match status" value="1"/>
</dbReference>
<evidence type="ECO:0000313" key="6">
    <source>
        <dbReference type="Proteomes" id="UP001231109"/>
    </source>
</evidence>
<evidence type="ECO:0000313" key="5">
    <source>
        <dbReference type="EMBL" id="MDP5136193.1"/>
    </source>
</evidence>
<keyword evidence="2" id="KW-0560">Oxidoreductase</keyword>
<name>A0ABT9HYH6_9GAMM</name>
<sequence>LHNCANFRKVSPYTNEAKLGMQTFSELRTLLVGYGYAGKTFHAPLLCATHGIKLTHVASSQAAQVKQQLGADIIVLADYETAVQLPDIDLVVIASPNDSHAPLAERALRAGKHVVVDKPFALTVKEANTLTALAEEQHLLLSVFHNPRFDADFQSLQHLINSGRLGPIAHLESRFDRFRPEVRQRWREQAGPGAGLWFDLGPHLLDQCLVLFGLPQTISASLKTVRPDATTTDWFSVLLDYGHFSVTLGASMLAAAPSARFTLQAQHGSWQKFGLDIQEDQLKQGLTPADANWGIELQPGLLYQNEQITPYSTAVGCNQQYYTAIVTAINGGGNNPVPPQQACAVMHMLELAEQSANEARVVQIFAGRQ</sequence>
<feature type="domain" description="GFO/IDH/MocA-like oxidoreductase" evidence="4">
    <location>
        <begin position="153"/>
        <end position="269"/>
    </location>
</feature>
<dbReference type="InterPro" id="IPR000683">
    <property type="entry name" value="Gfo/Idh/MocA-like_OxRdtase_N"/>
</dbReference>
<accession>A0ABT9HYH6</accession>
<evidence type="ECO:0000256" key="1">
    <source>
        <dbReference type="ARBA" id="ARBA00010928"/>
    </source>
</evidence>
<dbReference type="Pfam" id="PF01408">
    <property type="entry name" value="GFO_IDH_MocA"/>
    <property type="match status" value="1"/>
</dbReference>
<dbReference type="NCBIfam" id="NF008607">
    <property type="entry name" value="PRK11579.1"/>
    <property type="match status" value="1"/>
</dbReference>
<dbReference type="PANTHER" id="PTHR43708">
    <property type="entry name" value="CONSERVED EXPRESSED OXIDOREDUCTASE (EUROFUNG)"/>
    <property type="match status" value="1"/>
</dbReference>
<feature type="non-terminal residue" evidence="5">
    <location>
        <position position="1"/>
    </location>
</feature>
<comment type="similarity">
    <text evidence="1">Belongs to the Gfo/Idh/MocA family.</text>
</comment>
<organism evidence="5 6">
    <name type="scientific">Rheinheimera baltica</name>
    <dbReference type="NCBI Taxonomy" id="67576"/>
    <lineage>
        <taxon>Bacteria</taxon>
        <taxon>Pseudomonadati</taxon>
        <taxon>Pseudomonadota</taxon>
        <taxon>Gammaproteobacteria</taxon>
        <taxon>Chromatiales</taxon>
        <taxon>Chromatiaceae</taxon>
        <taxon>Rheinheimera</taxon>
    </lineage>
</organism>
<dbReference type="RefSeq" id="WP_305975444.1">
    <property type="nucleotide sequence ID" value="NZ_JAPJDZ010000020.1"/>
</dbReference>
<dbReference type="SUPFAM" id="SSF51735">
    <property type="entry name" value="NAD(P)-binding Rossmann-fold domains"/>
    <property type="match status" value="1"/>
</dbReference>
<dbReference type="InterPro" id="IPR055170">
    <property type="entry name" value="GFO_IDH_MocA-like_dom"/>
</dbReference>
<dbReference type="EMBL" id="JAPJDZ010000020">
    <property type="protein sequence ID" value="MDP5136193.1"/>
    <property type="molecule type" value="Genomic_DNA"/>
</dbReference>
<keyword evidence="6" id="KW-1185">Reference proteome</keyword>
<evidence type="ECO:0000256" key="2">
    <source>
        <dbReference type="ARBA" id="ARBA00023002"/>
    </source>
</evidence>
<dbReference type="Gene3D" id="3.30.360.10">
    <property type="entry name" value="Dihydrodipicolinate Reductase, domain 2"/>
    <property type="match status" value="1"/>
</dbReference>
<dbReference type="Pfam" id="PF22725">
    <property type="entry name" value="GFO_IDH_MocA_C3"/>
    <property type="match status" value="1"/>
</dbReference>